<dbReference type="GO" id="GO:0006412">
    <property type="term" value="P:translation"/>
    <property type="evidence" value="ECO:0007669"/>
    <property type="project" value="InterPro"/>
</dbReference>
<organism evidence="3">
    <name type="scientific">Candidatus Methanophaga sp. ANME-1 ERB7</name>
    <dbReference type="NCBI Taxonomy" id="2759913"/>
    <lineage>
        <taxon>Archaea</taxon>
        <taxon>Methanobacteriati</taxon>
        <taxon>Methanobacteriota</taxon>
        <taxon>Stenosarchaea group</taxon>
        <taxon>Methanomicrobia</taxon>
        <taxon>Candidatus Methanophagales</taxon>
        <taxon>Candidatus Methanophagaceae</taxon>
        <taxon>Candidatus Methanophaga</taxon>
    </lineage>
</organism>
<dbReference type="EMBL" id="MT631655">
    <property type="protein sequence ID" value="QNO56418.1"/>
    <property type="molecule type" value="Genomic_DNA"/>
</dbReference>
<keyword evidence="1 3" id="KW-0689">Ribosomal protein</keyword>
<gene>
    <name evidence="3" type="primary">rps3ae</name>
    <name evidence="3" type="ORF">EIIOIEJP_00025</name>
</gene>
<dbReference type="PANTHER" id="PTHR11830">
    <property type="entry name" value="40S RIBOSOMAL PROTEIN S3A"/>
    <property type="match status" value="1"/>
</dbReference>
<dbReference type="SMART" id="SM01397">
    <property type="entry name" value="Ribosomal_S3Ae"/>
    <property type="match status" value="1"/>
</dbReference>
<dbReference type="Pfam" id="PF01015">
    <property type="entry name" value="Ribosomal_S3Ae"/>
    <property type="match status" value="1"/>
</dbReference>
<reference evidence="3" key="1">
    <citation type="submission" date="2020-06" db="EMBL/GenBank/DDBJ databases">
        <title>Unique genomic features of the anaerobic methanotrophic archaea.</title>
        <authorList>
            <person name="Chadwick G.L."/>
            <person name="Skennerton C.T."/>
            <person name="Laso-Perez R."/>
            <person name="Leu A.O."/>
            <person name="Speth D.R."/>
            <person name="Yu H."/>
            <person name="Morgan-Lang C."/>
            <person name="Hatzenpichler R."/>
            <person name="Goudeau D."/>
            <person name="Malmstrom R."/>
            <person name="Brazelton W.J."/>
            <person name="Woyke T."/>
            <person name="Hallam S.J."/>
            <person name="Tyson G.W."/>
            <person name="Wegener G."/>
            <person name="Boetius A."/>
            <person name="Orphan V."/>
        </authorList>
    </citation>
    <scope>NUCLEOTIDE SEQUENCE</scope>
</reference>
<evidence type="ECO:0000256" key="1">
    <source>
        <dbReference type="ARBA" id="ARBA00022980"/>
    </source>
</evidence>
<proteinExistence type="predicted"/>
<keyword evidence="2" id="KW-0687">Ribonucleoprotein</keyword>
<dbReference type="GO" id="GO:1990904">
    <property type="term" value="C:ribonucleoprotein complex"/>
    <property type="evidence" value="ECO:0007669"/>
    <property type="project" value="UniProtKB-KW"/>
</dbReference>
<evidence type="ECO:0000256" key="2">
    <source>
        <dbReference type="ARBA" id="ARBA00023274"/>
    </source>
</evidence>
<protein>
    <submittedName>
        <fullName evidence="3">30S ribosomal protein S3Ae</fullName>
    </submittedName>
</protein>
<evidence type="ECO:0000313" key="3">
    <source>
        <dbReference type="EMBL" id="QNO56418.1"/>
    </source>
</evidence>
<dbReference type="AlphaFoldDB" id="A0A7G9Z834"/>
<name>A0A7G9Z834_9EURY</name>
<dbReference type="GO" id="GO:0003735">
    <property type="term" value="F:structural constituent of ribosome"/>
    <property type="evidence" value="ECO:0007669"/>
    <property type="project" value="InterPro"/>
</dbReference>
<sequence length="176" mass="19671">MFGDVTAGDTVADDPAKLIGRRVEMTVGDLTGKLIKNSNLKLIFEISEVEHKNAHTRFIGHKVNGGYLRSLARKRSSKIESNVDVQTKDGETIRVKSSCFTLKKASEAQIKQIRKIMAEEIKNRASSLELNKYIQEIILGKLSADIYKVAKKVYPVRRVEITKTERGLAPVQSKEG</sequence>
<dbReference type="GO" id="GO:0005840">
    <property type="term" value="C:ribosome"/>
    <property type="evidence" value="ECO:0007669"/>
    <property type="project" value="UniProtKB-KW"/>
</dbReference>
<dbReference type="InterPro" id="IPR001593">
    <property type="entry name" value="Ribosomal_eS1"/>
</dbReference>
<accession>A0A7G9Z834</accession>